<dbReference type="EMBL" id="BA000011">
    <property type="protein sequence ID" value="BAB59446.1"/>
    <property type="molecule type" value="Genomic_DNA"/>
</dbReference>
<dbReference type="PANTHER" id="PTHR42206">
    <property type="entry name" value="METAL-DEPENDENT HYDROLASE-RELATED"/>
    <property type="match status" value="1"/>
</dbReference>
<dbReference type="HOGENOM" id="CLU_985571_0_0_2"/>
<dbReference type="SUPFAM" id="SSF51556">
    <property type="entry name" value="Metallo-dependent hydrolases"/>
    <property type="match status" value="1"/>
</dbReference>
<dbReference type="InterPro" id="IPR011589">
    <property type="entry name" value="UCP004961"/>
</dbReference>
<dbReference type="Proteomes" id="UP000001017">
    <property type="component" value="Chromosome"/>
</dbReference>
<dbReference type="PhylomeDB" id="Q97C01"/>
<dbReference type="AlphaFoldDB" id="Q97C01"/>
<gene>
    <name evidence="1" type="ORF">TVG0313409</name>
</gene>
<accession>Q97C01</accession>
<keyword evidence="2" id="KW-1185">Reference proteome</keyword>
<dbReference type="Pfam" id="PF01026">
    <property type="entry name" value="TatD_DNase"/>
    <property type="match status" value="1"/>
</dbReference>
<evidence type="ECO:0000313" key="2">
    <source>
        <dbReference type="Proteomes" id="UP000001017"/>
    </source>
</evidence>
<dbReference type="RefSeq" id="WP_010916559.1">
    <property type="nucleotide sequence ID" value="NC_002689.2"/>
</dbReference>
<organism evidence="1 2">
    <name type="scientific">Thermoplasma volcanium (strain ATCC 51530 / DSM 4299 / JCM 9571 / NBRC 15438 / GSS1)</name>
    <dbReference type="NCBI Taxonomy" id="273116"/>
    <lineage>
        <taxon>Archaea</taxon>
        <taxon>Methanobacteriati</taxon>
        <taxon>Thermoplasmatota</taxon>
        <taxon>Thermoplasmata</taxon>
        <taxon>Thermoplasmatales</taxon>
        <taxon>Thermoplasmataceae</taxon>
        <taxon>Thermoplasma</taxon>
    </lineage>
</organism>
<dbReference type="PANTHER" id="PTHR42206:SF1">
    <property type="entry name" value="METAL-DEPENDENT HYDROLASE"/>
    <property type="match status" value="1"/>
</dbReference>
<dbReference type="eggNOG" id="arCOG00893">
    <property type="taxonomic scope" value="Archaea"/>
</dbReference>
<dbReference type="SMR" id="Q97C01"/>
<reference evidence="1 2" key="1">
    <citation type="journal article" date="1999" name="Proc. Jpn. Acad.">
        <title>Determination of the complete genomic DNA sequence of Thermoplasma volvanium GSS1.</title>
        <authorList>
            <person name="Kawashima T."/>
            <person name="Yamamoto Y."/>
            <person name="Aramaki H."/>
            <person name="Nunoshiba T."/>
            <person name="Kawamoto T."/>
            <person name="Watanabe K."/>
            <person name="Yamazaki M."/>
            <person name="Kanehori K."/>
            <person name="Amano N."/>
            <person name="Ohya Y."/>
            <person name="Makino K."/>
            <person name="Suzuki M."/>
        </authorList>
    </citation>
    <scope>NUCLEOTIDE SEQUENCE [LARGE SCALE GENOMIC DNA]</scope>
    <source>
        <strain evidence="2">ATCC 51530 / DSM 4299 / JCM 9571 / NBRC 15438 / GSS1</strain>
    </source>
</reference>
<dbReference type="KEGG" id="tvo:TVG0313409"/>
<dbReference type="STRING" id="273116.gene:9381079"/>
<dbReference type="PIRSF" id="PIRSF004961">
    <property type="entry name" value="UCP004961_TatD"/>
    <property type="match status" value="1"/>
</dbReference>
<name>Q97C01_THEVO</name>
<dbReference type="Gene3D" id="3.20.20.140">
    <property type="entry name" value="Metal-dependent hydrolases"/>
    <property type="match status" value="1"/>
</dbReference>
<sequence length="276" mass="31592">MYKGRVFDNHFHLNPGGNYKEAIGRFIKAGGTSINLTNLPLHDRTSGYYENLYEWNIKMSEKIRSEFGIEVVVTIGPYPFDYQFFSNAGLDPINEMRHGLELAAKLVSEEKADAIGEIGYPHIQVDKELMDVYTEMLSEAFEIAGNIDSPVILHTYDLDCKDYERLESLSSSFGKNVKVVKHHARPNDLKCNTHIFRSIGASRKNVIESTALSKKFLLETDFIDDPLYRNKYLPPDSVPKRALMIQQQIENADELLYSIFEELPAHIYGRLKKTSF</sequence>
<proteinExistence type="predicted"/>
<dbReference type="InterPro" id="IPR032466">
    <property type="entry name" value="Metal_Hydrolase"/>
</dbReference>
<dbReference type="GeneID" id="1440817"/>
<reference evidence="1 2" key="2">
    <citation type="journal article" date="2000" name="Proc. Natl. Acad. Sci. U.S.A.">
        <title>Archaeal adaptation to higher temperatures revealed by genomic sequence of Thermoplasma volcanium.</title>
        <authorList>
            <person name="Kawashima T."/>
            <person name="Amano N."/>
            <person name="Koike H."/>
            <person name="Makino S."/>
            <person name="Higuchi S."/>
            <person name="Kawashima-Ohya Y."/>
            <person name="Watanabe K."/>
            <person name="Yamazaki M."/>
            <person name="Kanehori K."/>
            <person name="Kawamoto T."/>
            <person name="Nunoshiba T."/>
            <person name="Yamamoto Y."/>
            <person name="Aramaki H."/>
            <person name="Makino K."/>
            <person name="Suzuki M."/>
        </authorList>
    </citation>
    <scope>NUCLEOTIDE SEQUENCE [LARGE SCALE GENOMIC DNA]</scope>
    <source>
        <strain evidence="2">ATCC 51530 / DSM 4299 / JCM 9571 / NBRC 15438 / GSS1</strain>
    </source>
</reference>
<dbReference type="GO" id="GO:0016788">
    <property type="term" value="F:hydrolase activity, acting on ester bonds"/>
    <property type="evidence" value="ECO:0007669"/>
    <property type="project" value="InterPro"/>
</dbReference>
<dbReference type="InterPro" id="IPR001130">
    <property type="entry name" value="TatD-like"/>
</dbReference>
<evidence type="ECO:0000313" key="1">
    <source>
        <dbReference type="EMBL" id="BAB59446.1"/>
    </source>
</evidence>
<protein>
    <submittedName>
        <fullName evidence="1">Uncharacterized protein</fullName>
    </submittedName>
</protein>
<dbReference type="PaxDb" id="273116-14324519"/>